<evidence type="ECO:0000313" key="4">
    <source>
        <dbReference type="EMBL" id="CEO55977.1"/>
    </source>
</evidence>
<dbReference type="SMART" id="SM00066">
    <property type="entry name" value="GAL4"/>
    <property type="match status" value="1"/>
</dbReference>
<dbReference type="PANTHER" id="PTHR47784">
    <property type="entry name" value="STEROL UPTAKE CONTROL PROTEIN 2"/>
    <property type="match status" value="1"/>
</dbReference>
<dbReference type="EMBL" id="CDPU01000059">
    <property type="protein sequence ID" value="CEO55977.1"/>
    <property type="molecule type" value="Genomic_DNA"/>
</dbReference>
<dbReference type="GO" id="GO:0008270">
    <property type="term" value="F:zinc ion binding"/>
    <property type="evidence" value="ECO:0007669"/>
    <property type="project" value="InterPro"/>
</dbReference>
<dbReference type="Gene3D" id="4.10.240.10">
    <property type="entry name" value="Zn(2)-C6 fungal-type DNA-binding domain"/>
    <property type="match status" value="1"/>
</dbReference>
<gene>
    <name evidence="4" type="ORF">BN869_000012035_1</name>
</gene>
<evidence type="ECO:0000259" key="3">
    <source>
        <dbReference type="PROSITE" id="PS50048"/>
    </source>
</evidence>
<feature type="region of interest" description="Disordered" evidence="2">
    <location>
        <begin position="1"/>
        <end position="24"/>
    </location>
</feature>
<dbReference type="InterPro" id="IPR036864">
    <property type="entry name" value="Zn2-C6_fun-type_DNA-bd_sf"/>
</dbReference>
<dbReference type="CDD" id="cd00067">
    <property type="entry name" value="GAL4"/>
    <property type="match status" value="1"/>
</dbReference>
<dbReference type="Pfam" id="PF00172">
    <property type="entry name" value="Zn_clus"/>
    <property type="match status" value="1"/>
</dbReference>
<evidence type="ECO:0000256" key="1">
    <source>
        <dbReference type="ARBA" id="ARBA00023242"/>
    </source>
</evidence>
<sequence length="416" mass="46815">MPRLPAPHAEQPTRKRRTHTKSRKGCGNCKLRQIKCDERKPTCKNCHRFGVLCNYGQQAIPGEGILQVAMNGPCQMGILPSPSAKISVLGALNAALRREPYLNNQNPILQLTNGDLDILTRFQFRTTPTLATTGSQDLYQREAIRLACLHPFLMHLALGITLTHDRHLESSPPVPPSTAELHHLYRGTAMFNKTLQGPLTSSDKDAIWASVSLLTASTLAQIDAKVPEQAWPLVNPTENELAWMVVFDAKRQLWRIVDPSRADSCLRAFAEEGYFGLHASGYPKPTLTELPEEVIQLLGLDGSDTNSYNPYRVAANTLDNILAVHSSQSTVLCYLSFLCLMPHDFRSLLQHKDPYALILMAYWYAHFSQSRAWHIWRRCILECQAVCIYLGKYHNDIPGIDKILEFPRRHCEVGIV</sequence>
<reference evidence="4" key="1">
    <citation type="submission" date="2015-01" db="EMBL/GenBank/DDBJ databases">
        <authorList>
            <person name="Durling Mikael"/>
        </authorList>
    </citation>
    <scope>NUCLEOTIDE SEQUENCE</scope>
</reference>
<dbReference type="PROSITE" id="PS00463">
    <property type="entry name" value="ZN2_CY6_FUNGAL_1"/>
    <property type="match status" value="1"/>
</dbReference>
<evidence type="ECO:0000256" key="2">
    <source>
        <dbReference type="SAM" id="MobiDB-lite"/>
    </source>
</evidence>
<feature type="compositionally biased region" description="Basic residues" evidence="2">
    <location>
        <begin position="14"/>
        <end position="24"/>
    </location>
</feature>
<dbReference type="AlphaFoldDB" id="A0A0B7KKM8"/>
<dbReference type="InterPro" id="IPR053157">
    <property type="entry name" value="Sterol_Uptake_Regulator"/>
</dbReference>
<proteinExistence type="predicted"/>
<dbReference type="InterPro" id="IPR001138">
    <property type="entry name" value="Zn2Cys6_DnaBD"/>
</dbReference>
<dbReference type="GO" id="GO:0001228">
    <property type="term" value="F:DNA-binding transcription activator activity, RNA polymerase II-specific"/>
    <property type="evidence" value="ECO:0007669"/>
    <property type="project" value="TreeGrafter"/>
</dbReference>
<feature type="domain" description="Zn(2)-C6 fungal-type" evidence="3">
    <location>
        <begin position="25"/>
        <end position="55"/>
    </location>
</feature>
<dbReference type="PANTHER" id="PTHR47784:SF9">
    <property type="entry name" value="ZN(II)2CYS6 TRANSCRIPTION FACTOR (EUROFUNG)"/>
    <property type="match status" value="1"/>
</dbReference>
<name>A0A0B7KKM8_BIOOC</name>
<accession>A0A0B7KKM8</accession>
<dbReference type="SUPFAM" id="SSF57701">
    <property type="entry name" value="Zn2/Cys6 DNA-binding domain"/>
    <property type="match status" value="1"/>
</dbReference>
<dbReference type="PROSITE" id="PS50048">
    <property type="entry name" value="ZN2_CY6_FUNGAL_2"/>
    <property type="match status" value="1"/>
</dbReference>
<keyword evidence="1" id="KW-0539">Nucleus</keyword>
<protein>
    <recommendedName>
        <fullName evidence="3">Zn(2)-C6 fungal-type domain-containing protein</fullName>
    </recommendedName>
</protein>
<organism evidence="4">
    <name type="scientific">Bionectria ochroleuca</name>
    <name type="common">Gliocladium roseum</name>
    <dbReference type="NCBI Taxonomy" id="29856"/>
    <lineage>
        <taxon>Eukaryota</taxon>
        <taxon>Fungi</taxon>
        <taxon>Dikarya</taxon>
        <taxon>Ascomycota</taxon>
        <taxon>Pezizomycotina</taxon>
        <taxon>Sordariomycetes</taxon>
        <taxon>Hypocreomycetidae</taxon>
        <taxon>Hypocreales</taxon>
        <taxon>Bionectriaceae</taxon>
        <taxon>Clonostachys</taxon>
    </lineage>
</organism>